<keyword evidence="2" id="KW-0812">Transmembrane</keyword>
<proteinExistence type="predicted"/>
<keyword evidence="2" id="KW-0472">Membrane</keyword>
<feature type="compositionally biased region" description="Polar residues" evidence="1">
    <location>
        <begin position="111"/>
        <end position="136"/>
    </location>
</feature>
<name>A0A250WT86_9CHLO</name>
<keyword evidence="2" id="KW-1133">Transmembrane helix</keyword>
<protein>
    <submittedName>
        <fullName evidence="3">Uncharacterized protein</fullName>
    </submittedName>
</protein>
<dbReference type="OrthoDB" id="511798at2759"/>
<dbReference type="Proteomes" id="UP000232323">
    <property type="component" value="Unassembled WGS sequence"/>
</dbReference>
<accession>A0A250WT86</accession>
<dbReference type="AlphaFoldDB" id="A0A250WT86"/>
<comment type="caution">
    <text evidence="3">The sequence shown here is derived from an EMBL/GenBank/DDBJ whole genome shotgun (WGS) entry which is preliminary data.</text>
</comment>
<organism evidence="3 4">
    <name type="scientific">Chlamydomonas eustigma</name>
    <dbReference type="NCBI Taxonomy" id="1157962"/>
    <lineage>
        <taxon>Eukaryota</taxon>
        <taxon>Viridiplantae</taxon>
        <taxon>Chlorophyta</taxon>
        <taxon>core chlorophytes</taxon>
        <taxon>Chlorophyceae</taxon>
        <taxon>CS clade</taxon>
        <taxon>Chlamydomonadales</taxon>
        <taxon>Chlamydomonadaceae</taxon>
        <taxon>Chlamydomonas</taxon>
    </lineage>
</organism>
<sequence>MSSFQGATATQRSNNRLTKSDMEASRLVFVYVKDAKPKRKVAVPVPEGLSWAEFLQQVKAKLRLSGVKEIFLASTGQKVTGLEELQDIDELCVVEGPDIISSSNAAVSEASLRSGSLTSTSENVQQNGPSHKQYSTPDRHKVVVSTTQSSSSSADDDEGKYRAKVHPLKRAIQKLLPTLFAPSLPVTNREAEAAVSSSGSFPGRRRKGRRNPLNLRTLILLLAFLSCFATMIWYFLKSSQMSNLT</sequence>
<evidence type="ECO:0000256" key="2">
    <source>
        <dbReference type="SAM" id="Phobius"/>
    </source>
</evidence>
<gene>
    <name evidence="3" type="ORF">CEUSTIGMA_g1494.t1</name>
</gene>
<evidence type="ECO:0000313" key="3">
    <source>
        <dbReference type="EMBL" id="GAX74044.1"/>
    </source>
</evidence>
<evidence type="ECO:0000313" key="4">
    <source>
        <dbReference type="Proteomes" id="UP000232323"/>
    </source>
</evidence>
<dbReference type="EMBL" id="BEGY01000005">
    <property type="protein sequence ID" value="GAX74044.1"/>
    <property type="molecule type" value="Genomic_DNA"/>
</dbReference>
<reference evidence="3 4" key="1">
    <citation type="submission" date="2017-08" db="EMBL/GenBank/DDBJ databases">
        <title>Acidophilic green algal genome provides insights into adaptation to an acidic environment.</title>
        <authorList>
            <person name="Hirooka S."/>
            <person name="Hirose Y."/>
            <person name="Kanesaki Y."/>
            <person name="Higuchi S."/>
            <person name="Fujiwara T."/>
            <person name="Onuma R."/>
            <person name="Era A."/>
            <person name="Ohbayashi R."/>
            <person name="Uzuka A."/>
            <person name="Nozaki H."/>
            <person name="Yoshikawa H."/>
            <person name="Miyagishima S.Y."/>
        </authorList>
    </citation>
    <scope>NUCLEOTIDE SEQUENCE [LARGE SCALE GENOMIC DNA]</scope>
    <source>
        <strain evidence="3 4">NIES-2499</strain>
    </source>
</reference>
<feature type="compositionally biased region" description="Low complexity" evidence="1">
    <location>
        <begin position="143"/>
        <end position="153"/>
    </location>
</feature>
<evidence type="ECO:0000256" key="1">
    <source>
        <dbReference type="SAM" id="MobiDB-lite"/>
    </source>
</evidence>
<feature type="region of interest" description="Disordered" evidence="1">
    <location>
        <begin position="111"/>
        <end position="160"/>
    </location>
</feature>
<feature type="transmembrane region" description="Helical" evidence="2">
    <location>
        <begin position="213"/>
        <end position="236"/>
    </location>
</feature>
<keyword evidence="4" id="KW-1185">Reference proteome</keyword>